<evidence type="ECO:0000313" key="3">
    <source>
        <dbReference type="Proteomes" id="UP001223072"/>
    </source>
</evidence>
<evidence type="ECO:0000313" key="2">
    <source>
        <dbReference type="EMBL" id="MDQ0934672.1"/>
    </source>
</evidence>
<keyword evidence="3" id="KW-1185">Reference proteome</keyword>
<protein>
    <submittedName>
        <fullName evidence="2">Kynureninase</fullName>
    </submittedName>
</protein>
<proteinExistence type="predicted"/>
<dbReference type="Proteomes" id="UP001223072">
    <property type="component" value="Unassembled WGS sequence"/>
</dbReference>
<sequence>MNRKISVLLGTGALLAAGLSVLSAPAAQADELGCPDRAVCFFKNVTSRTGVYQDVTSSWQTLSASRGATTVWNTRHDDGALLHFTNGATRCIRPGVLNENLASIGTVDKIRIMTSPSC</sequence>
<dbReference type="RefSeq" id="WP_307628227.1">
    <property type="nucleotide sequence ID" value="NZ_JAUSZS010000004.1"/>
</dbReference>
<comment type="caution">
    <text evidence="2">The sequence shown here is derived from an EMBL/GenBank/DDBJ whole genome shotgun (WGS) entry which is preliminary data.</text>
</comment>
<organism evidence="2 3">
    <name type="scientific">Streptomyces turgidiscabies</name>
    <dbReference type="NCBI Taxonomy" id="85558"/>
    <lineage>
        <taxon>Bacteria</taxon>
        <taxon>Bacillati</taxon>
        <taxon>Actinomycetota</taxon>
        <taxon>Actinomycetes</taxon>
        <taxon>Kitasatosporales</taxon>
        <taxon>Streptomycetaceae</taxon>
        <taxon>Streptomyces</taxon>
    </lineage>
</organism>
<feature type="chain" id="PRO_5046156788" evidence="1">
    <location>
        <begin position="30"/>
        <end position="118"/>
    </location>
</feature>
<dbReference type="EMBL" id="JAUSZS010000004">
    <property type="protein sequence ID" value="MDQ0934672.1"/>
    <property type="molecule type" value="Genomic_DNA"/>
</dbReference>
<keyword evidence="1" id="KW-0732">Signal</keyword>
<name>A0ABU0RRQ4_9ACTN</name>
<reference evidence="2 3" key="1">
    <citation type="submission" date="2023-07" db="EMBL/GenBank/DDBJ databases">
        <title>Comparative genomics of wheat-associated soil bacteria to identify genetic determinants of phenazine resistance.</title>
        <authorList>
            <person name="Mouncey N."/>
        </authorList>
    </citation>
    <scope>NUCLEOTIDE SEQUENCE [LARGE SCALE GENOMIC DNA]</scope>
    <source>
        <strain evidence="2 3">W2I16</strain>
    </source>
</reference>
<evidence type="ECO:0000256" key="1">
    <source>
        <dbReference type="SAM" id="SignalP"/>
    </source>
</evidence>
<gene>
    <name evidence="2" type="ORF">QFZ49_004612</name>
</gene>
<feature type="signal peptide" evidence="1">
    <location>
        <begin position="1"/>
        <end position="29"/>
    </location>
</feature>
<accession>A0ABU0RRQ4</accession>